<evidence type="ECO:0000256" key="2">
    <source>
        <dbReference type="ARBA" id="ARBA00008150"/>
    </source>
</evidence>
<keyword evidence="9" id="KW-1185">Reference proteome</keyword>
<dbReference type="NCBIfam" id="NF006990">
    <property type="entry name" value="PRK09455.1"/>
    <property type="match status" value="1"/>
</dbReference>
<dbReference type="InterPro" id="IPR033436">
    <property type="entry name" value="MucB/RseB_C"/>
</dbReference>
<comment type="subcellular location">
    <subcellularLocation>
        <location evidence="1">Periplasm</location>
    </subcellularLocation>
</comment>
<sequence>MKLAAFIYCSLLGGLVSPAFADGQSSTEALLEEMTSASRAMNYELAYINVNKMGVESLQYSHSLQNGQPLVQLINMDGPQREAIMRGAEVSYFEPGMEPFSIRGDHIVDSLPSLVFADISRLERYYDFVKVGRSRIANRLCDVVRIVPKDGLRYSYAVWLDTETRIPLRTDIIDRDGDTLEQFRVIAFNEGDSVRQKMAGYPLPSMPPLLSVPPGDKLNLNWNASWLPAGFIESSRSRHGVPGMDTVIESRLFSDGLFSFSLSISPTGNQSGEHLLRQGRRTIHTETRNKVEITIIGELPPATAKRIAGSVVFK</sequence>
<feature type="domain" description="MucB/RseB C-terminal" evidence="7">
    <location>
        <begin position="219"/>
        <end position="311"/>
    </location>
</feature>
<feature type="chain" id="PRO_5016116117" evidence="5">
    <location>
        <begin position="22"/>
        <end position="314"/>
    </location>
</feature>
<dbReference type="RefSeq" id="WP_111740880.1">
    <property type="nucleotide sequence ID" value="NZ_LR698987.1"/>
</dbReference>
<evidence type="ECO:0000313" key="8">
    <source>
        <dbReference type="EMBL" id="SQI41940.1"/>
    </source>
</evidence>
<proteinExistence type="inferred from homology"/>
<protein>
    <submittedName>
        <fullName evidence="8">Sigma-E factor regulatory protein rseB</fullName>
    </submittedName>
</protein>
<dbReference type="GO" id="GO:0030288">
    <property type="term" value="C:outer membrane-bounded periplasmic space"/>
    <property type="evidence" value="ECO:0007669"/>
    <property type="project" value="TreeGrafter"/>
</dbReference>
<evidence type="ECO:0000256" key="1">
    <source>
        <dbReference type="ARBA" id="ARBA00004418"/>
    </source>
</evidence>
<evidence type="ECO:0000313" key="9">
    <source>
        <dbReference type="Proteomes" id="UP000249005"/>
    </source>
</evidence>
<dbReference type="PANTHER" id="PTHR38782:SF1">
    <property type="entry name" value="SIGMA-E FACTOR REGULATORY PROTEIN RSEB"/>
    <property type="match status" value="1"/>
</dbReference>
<dbReference type="CDD" id="cd16327">
    <property type="entry name" value="RseB"/>
    <property type="match status" value="1"/>
</dbReference>
<dbReference type="Gene3D" id="3.30.200.100">
    <property type="entry name" value="MucB/RseB, C-terminal domain"/>
    <property type="match status" value="1"/>
</dbReference>
<dbReference type="Pfam" id="PF03888">
    <property type="entry name" value="MucB_RseB"/>
    <property type="match status" value="1"/>
</dbReference>
<dbReference type="AlphaFoldDB" id="A0A2X4V9F1"/>
<dbReference type="Gene3D" id="2.50.20.10">
    <property type="entry name" value="Lipoprotein localisation LolA/LolB/LppX"/>
    <property type="match status" value="1"/>
</dbReference>
<dbReference type="GO" id="GO:0045152">
    <property type="term" value="F:antisigma factor binding"/>
    <property type="evidence" value="ECO:0007669"/>
    <property type="project" value="TreeGrafter"/>
</dbReference>
<dbReference type="InterPro" id="IPR005588">
    <property type="entry name" value="MucB_RseB"/>
</dbReference>
<evidence type="ECO:0000259" key="6">
    <source>
        <dbReference type="Pfam" id="PF03888"/>
    </source>
</evidence>
<dbReference type="Pfam" id="PF17188">
    <property type="entry name" value="MucB_RseB_C"/>
    <property type="match status" value="1"/>
</dbReference>
<dbReference type="InterPro" id="IPR033434">
    <property type="entry name" value="MucB/RseB_N"/>
</dbReference>
<keyword evidence="3 5" id="KW-0732">Signal</keyword>
<dbReference type="EMBL" id="LS483470">
    <property type="protein sequence ID" value="SQI41940.1"/>
    <property type="molecule type" value="Genomic_DNA"/>
</dbReference>
<dbReference type="KEGG" id="lri:NCTC12151_02429"/>
<accession>A0A2X4V9F1</accession>
<evidence type="ECO:0000256" key="3">
    <source>
        <dbReference type="ARBA" id="ARBA00022729"/>
    </source>
</evidence>
<dbReference type="InterPro" id="IPR038484">
    <property type="entry name" value="MucB/RseB_C_sf"/>
</dbReference>
<comment type="similarity">
    <text evidence="2">Belongs to the RseB family.</text>
</comment>
<evidence type="ECO:0000256" key="5">
    <source>
        <dbReference type="SAM" id="SignalP"/>
    </source>
</evidence>
<name>A0A2X4V9F1_9GAMM</name>
<reference evidence="8 9" key="1">
    <citation type="submission" date="2018-06" db="EMBL/GenBank/DDBJ databases">
        <authorList>
            <consortium name="Pathogen Informatics"/>
            <person name="Doyle S."/>
        </authorList>
    </citation>
    <scope>NUCLEOTIDE SEQUENCE [LARGE SCALE GENOMIC DNA]</scope>
    <source>
        <strain evidence="8 9">NCTC12151</strain>
    </source>
</reference>
<dbReference type="PIRSF" id="PIRSF005427">
    <property type="entry name" value="RseB"/>
    <property type="match status" value="1"/>
</dbReference>
<organism evidence="8 9">
    <name type="scientific">Leminorella richardii</name>
    <dbReference type="NCBI Taxonomy" id="158841"/>
    <lineage>
        <taxon>Bacteria</taxon>
        <taxon>Pseudomonadati</taxon>
        <taxon>Pseudomonadota</taxon>
        <taxon>Gammaproteobacteria</taxon>
        <taxon>Enterobacterales</taxon>
        <taxon>Budviciaceae</taxon>
        <taxon>Leminorella</taxon>
    </lineage>
</organism>
<dbReference type="PANTHER" id="PTHR38782">
    <property type="match status" value="1"/>
</dbReference>
<feature type="signal peptide" evidence="5">
    <location>
        <begin position="1"/>
        <end position="21"/>
    </location>
</feature>
<dbReference type="GO" id="GO:0032885">
    <property type="term" value="P:regulation of polysaccharide biosynthetic process"/>
    <property type="evidence" value="ECO:0007669"/>
    <property type="project" value="TreeGrafter"/>
</dbReference>
<evidence type="ECO:0000256" key="4">
    <source>
        <dbReference type="ARBA" id="ARBA00022764"/>
    </source>
</evidence>
<feature type="domain" description="MucB/RseB N-terminal" evidence="6">
    <location>
        <begin position="27"/>
        <end position="197"/>
    </location>
</feature>
<gene>
    <name evidence="8" type="primary">rseB</name>
    <name evidence="8" type="ORF">NCTC12151_02429</name>
</gene>
<evidence type="ECO:0000259" key="7">
    <source>
        <dbReference type="Pfam" id="PF17188"/>
    </source>
</evidence>
<dbReference type="OrthoDB" id="7067274at2"/>
<dbReference type="Proteomes" id="UP000249005">
    <property type="component" value="Chromosome 1"/>
</dbReference>
<keyword evidence="4" id="KW-0574">Periplasm</keyword>